<dbReference type="AlphaFoldDB" id="A0A5J5DKH0"/>
<evidence type="ECO:0000313" key="2">
    <source>
        <dbReference type="Proteomes" id="UP000327493"/>
    </source>
</evidence>
<comment type="caution">
    <text evidence="1">The sequence shown here is derived from an EMBL/GenBank/DDBJ whole genome shotgun (WGS) entry which is preliminary data.</text>
</comment>
<reference evidence="1 2" key="1">
    <citation type="submission" date="2019-08" db="EMBL/GenBank/DDBJ databases">
        <title>A chromosome-level genome assembly, high-density linkage maps, and genome scans reveal the genomic architecture of hybrid incompatibilities underlying speciation via character displacement in darters (Percidae: Etheostominae).</title>
        <authorList>
            <person name="Moran R.L."/>
            <person name="Catchen J.M."/>
            <person name="Fuller R.C."/>
        </authorList>
    </citation>
    <scope>NUCLEOTIDE SEQUENCE [LARGE SCALE GENOMIC DNA]</scope>
    <source>
        <strain evidence="1">EspeVRDwgs_2016</strain>
        <tissue evidence="1">Muscle</tissue>
    </source>
</reference>
<accession>A0A5J5DKH0</accession>
<protein>
    <submittedName>
        <fullName evidence="1">Uncharacterized protein</fullName>
    </submittedName>
</protein>
<proteinExistence type="predicted"/>
<gene>
    <name evidence="1" type="ORF">FQN60_004688</name>
</gene>
<dbReference type="EMBL" id="VOFY01000003">
    <property type="protein sequence ID" value="KAA8593854.1"/>
    <property type="molecule type" value="Genomic_DNA"/>
</dbReference>
<name>A0A5J5DKH0_9PERO</name>
<dbReference type="Proteomes" id="UP000327493">
    <property type="component" value="Chromosome 3"/>
</dbReference>
<evidence type="ECO:0000313" key="1">
    <source>
        <dbReference type="EMBL" id="KAA8593854.1"/>
    </source>
</evidence>
<keyword evidence="2" id="KW-1185">Reference proteome</keyword>
<organism evidence="1 2">
    <name type="scientific">Etheostoma spectabile</name>
    <name type="common">orangethroat darter</name>
    <dbReference type="NCBI Taxonomy" id="54343"/>
    <lineage>
        <taxon>Eukaryota</taxon>
        <taxon>Metazoa</taxon>
        <taxon>Chordata</taxon>
        <taxon>Craniata</taxon>
        <taxon>Vertebrata</taxon>
        <taxon>Euteleostomi</taxon>
        <taxon>Actinopterygii</taxon>
        <taxon>Neopterygii</taxon>
        <taxon>Teleostei</taxon>
        <taxon>Neoteleostei</taxon>
        <taxon>Acanthomorphata</taxon>
        <taxon>Eupercaria</taxon>
        <taxon>Perciformes</taxon>
        <taxon>Percoidei</taxon>
        <taxon>Percidae</taxon>
        <taxon>Etheostomatinae</taxon>
        <taxon>Etheostoma</taxon>
    </lineage>
</organism>
<sequence length="119" mass="13423">MALEDRSRWAVSSGMGMGMVVAGPNPRQSTLVRLKLSNRPKLSTSQRQPWWQFLTALDWTETFGRLFTSPLPFSRPPQRSRVPVIYNEERKPGGKDMLPVNRSVCEKRTGALRGAHIGT</sequence>